<dbReference type="STRING" id="1182543.W9WKD8"/>
<dbReference type="EMBL" id="AMGX01000013">
    <property type="protein sequence ID" value="EXJ68627.1"/>
    <property type="molecule type" value="Genomic_DNA"/>
</dbReference>
<dbReference type="InterPro" id="IPR051025">
    <property type="entry name" value="RhoGAP"/>
</dbReference>
<dbReference type="GO" id="GO:0060237">
    <property type="term" value="P:regulation of fungal-type cell wall organization"/>
    <property type="evidence" value="ECO:0007669"/>
    <property type="project" value="TreeGrafter"/>
</dbReference>
<evidence type="ECO:0000256" key="1">
    <source>
        <dbReference type="ARBA" id="ARBA00022468"/>
    </source>
</evidence>
<evidence type="ECO:0000259" key="2">
    <source>
        <dbReference type="PROSITE" id="PS50238"/>
    </source>
</evidence>
<dbReference type="eggNOG" id="KOG2710">
    <property type="taxonomic scope" value="Eukaryota"/>
</dbReference>
<comment type="caution">
    <text evidence="3">The sequence shown here is derived from an EMBL/GenBank/DDBJ whole genome shotgun (WGS) entry which is preliminary data.</text>
</comment>
<organism evidence="3 4">
    <name type="scientific">Cladophialophora psammophila CBS 110553</name>
    <dbReference type="NCBI Taxonomy" id="1182543"/>
    <lineage>
        <taxon>Eukaryota</taxon>
        <taxon>Fungi</taxon>
        <taxon>Dikarya</taxon>
        <taxon>Ascomycota</taxon>
        <taxon>Pezizomycotina</taxon>
        <taxon>Eurotiomycetes</taxon>
        <taxon>Chaetothyriomycetidae</taxon>
        <taxon>Chaetothyriales</taxon>
        <taxon>Herpotrichiellaceae</taxon>
        <taxon>Cladophialophora</taxon>
    </lineage>
</organism>
<dbReference type="InterPro" id="IPR000198">
    <property type="entry name" value="RhoGAP_dom"/>
</dbReference>
<dbReference type="Gene3D" id="1.10.555.10">
    <property type="entry name" value="Rho GTPase activation protein"/>
    <property type="match status" value="1"/>
</dbReference>
<dbReference type="GO" id="GO:0005096">
    <property type="term" value="F:GTPase activator activity"/>
    <property type="evidence" value="ECO:0007669"/>
    <property type="project" value="UniProtKB-KW"/>
</dbReference>
<dbReference type="AlphaFoldDB" id="W9WKD8"/>
<dbReference type="OrthoDB" id="19923at2759"/>
<dbReference type="SUPFAM" id="SSF48350">
    <property type="entry name" value="GTPase activation domain, GAP"/>
    <property type="match status" value="1"/>
</dbReference>
<dbReference type="Proteomes" id="UP000019471">
    <property type="component" value="Unassembled WGS sequence"/>
</dbReference>
<dbReference type="Pfam" id="PF17111">
    <property type="entry name" value="PigL_N"/>
    <property type="match status" value="1"/>
</dbReference>
<dbReference type="GO" id="GO:0005938">
    <property type="term" value="C:cell cortex"/>
    <property type="evidence" value="ECO:0007669"/>
    <property type="project" value="TreeGrafter"/>
</dbReference>
<keyword evidence="1" id="KW-0343">GTPase activation</keyword>
<keyword evidence="4" id="KW-1185">Reference proteome</keyword>
<dbReference type="Pfam" id="PF00620">
    <property type="entry name" value="RhoGAP"/>
    <property type="match status" value="1"/>
</dbReference>
<dbReference type="PROSITE" id="PS50238">
    <property type="entry name" value="RHOGAP"/>
    <property type="match status" value="1"/>
</dbReference>
<proteinExistence type="predicted"/>
<accession>W9WKD8</accession>
<dbReference type="PANTHER" id="PTHR15228">
    <property type="entry name" value="SPERMATHECAL PHYSIOLOGY VARIANT"/>
    <property type="match status" value="1"/>
</dbReference>
<dbReference type="GO" id="GO:0007165">
    <property type="term" value="P:signal transduction"/>
    <property type="evidence" value="ECO:0007669"/>
    <property type="project" value="InterPro"/>
</dbReference>
<dbReference type="InterPro" id="IPR008936">
    <property type="entry name" value="Rho_GTPase_activation_prot"/>
</dbReference>
<dbReference type="GeneID" id="19193120"/>
<name>W9WKD8_9EURO</name>
<dbReference type="RefSeq" id="XP_007747193.1">
    <property type="nucleotide sequence ID" value="XM_007749003.1"/>
</dbReference>
<dbReference type="InterPro" id="IPR031348">
    <property type="entry name" value="PigL_N"/>
</dbReference>
<evidence type="ECO:0000313" key="4">
    <source>
        <dbReference type="Proteomes" id="UP000019471"/>
    </source>
</evidence>
<reference evidence="3 4" key="1">
    <citation type="submission" date="2013-03" db="EMBL/GenBank/DDBJ databases">
        <title>The Genome Sequence of Cladophialophora psammophila CBS 110553.</title>
        <authorList>
            <consortium name="The Broad Institute Genomics Platform"/>
            <person name="Cuomo C."/>
            <person name="de Hoog S."/>
            <person name="Gorbushina A."/>
            <person name="Walker B."/>
            <person name="Young S.K."/>
            <person name="Zeng Q."/>
            <person name="Gargeya S."/>
            <person name="Fitzgerald M."/>
            <person name="Haas B."/>
            <person name="Abouelleil A."/>
            <person name="Allen A.W."/>
            <person name="Alvarado L."/>
            <person name="Arachchi H.M."/>
            <person name="Berlin A.M."/>
            <person name="Chapman S.B."/>
            <person name="Gainer-Dewar J."/>
            <person name="Goldberg J."/>
            <person name="Griggs A."/>
            <person name="Gujja S."/>
            <person name="Hansen M."/>
            <person name="Howarth C."/>
            <person name="Imamovic A."/>
            <person name="Ireland A."/>
            <person name="Larimer J."/>
            <person name="McCowan C."/>
            <person name="Murphy C."/>
            <person name="Pearson M."/>
            <person name="Poon T.W."/>
            <person name="Priest M."/>
            <person name="Roberts A."/>
            <person name="Saif S."/>
            <person name="Shea T."/>
            <person name="Sisk P."/>
            <person name="Sykes S."/>
            <person name="Wortman J."/>
            <person name="Nusbaum C."/>
            <person name="Birren B."/>
        </authorList>
    </citation>
    <scope>NUCLEOTIDE SEQUENCE [LARGE SCALE GENOMIC DNA]</scope>
    <source>
        <strain evidence="3 4">CBS 110553</strain>
    </source>
</reference>
<dbReference type="PANTHER" id="PTHR15228:SF25">
    <property type="entry name" value="F-BAR DOMAIN-CONTAINING PROTEIN"/>
    <property type="match status" value="1"/>
</dbReference>
<evidence type="ECO:0000313" key="3">
    <source>
        <dbReference type="EMBL" id="EXJ68627.1"/>
    </source>
</evidence>
<dbReference type="SMART" id="SM00324">
    <property type="entry name" value="RhoGAP"/>
    <property type="match status" value="1"/>
</dbReference>
<feature type="domain" description="Rho-GAP" evidence="2">
    <location>
        <begin position="311"/>
        <end position="531"/>
    </location>
</feature>
<protein>
    <recommendedName>
        <fullName evidence="2">Rho-GAP domain-containing protein</fullName>
    </recommendedName>
</protein>
<sequence>MDPLSVAGSIVGILAAAAQVSANISTLVGRSRKAPKHIRKVKGEVDTIRSILHQPHALLLGSATTCRGRTSLILVDQVVVTLTACVSAFSELDVMVGTLVSDEKLGLIDRFRWATKAAAINESLKNLEVQKSTLTLMLIILTYASSYKAEDSVTNLVRLVETILAGHETLARRLSNTEMTLGPTAKTENPTQNDDTDLLTISAITRNQFGLMFEDELSGSGCISGQREEWTPHLPSLSNISNLAVLALPIHAEEISNREFYQFGKVDIGKGSKAFTVFASTKSPKYYAVETANLTDGDSSPILGAPLLSGMAIASVTTGSVGEGGKLFISGHIPTVARCCTYIKEEGQKTKEIFFRSGSATRIQDLKKIFSSNTDLCYYGSEIRWREYQVGDAASLLLRYLKRLLEPIIPLDCSMTFAAVYYEFTSAMEANEGRNWAQLDARKRLSILNTLNFALMTTLRLNRHLVLYLVDLLQACVEYSNLNLMTADRLVTVFQPSILTLRPEEMSIEEHQIAHQVLVFMIVLWEEGHLSDLVNVRGELPWRLQKPNKHVFTNP</sequence>
<dbReference type="HOGENOM" id="CLU_034482_0_0_1"/>
<gene>
    <name evidence="3" type="ORF">A1O5_08421</name>
</gene>